<dbReference type="InterPro" id="IPR027417">
    <property type="entry name" value="P-loop_NTPase"/>
</dbReference>
<name>A0AAP8ME68_9GAMM</name>
<proteinExistence type="predicted"/>
<organism evidence="1 2">
    <name type="scientific">Halioglobus japonicus</name>
    <dbReference type="NCBI Taxonomy" id="930805"/>
    <lineage>
        <taxon>Bacteria</taxon>
        <taxon>Pseudomonadati</taxon>
        <taxon>Pseudomonadota</taxon>
        <taxon>Gammaproteobacteria</taxon>
        <taxon>Cellvibrionales</taxon>
        <taxon>Halieaceae</taxon>
        <taxon>Halioglobus</taxon>
    </lineage>
</organism>
<gene>
    <name evidence="1" type="ORF">C0029_06865</name>
</gene>
<evidence type="ECO:0000313" key="2">
    <source>
        <dbReference type="Proteomes" id="UP000235162"/>
    </source>
</evidence>
<dbReference type="SUPFAM" id="SSF52540">
    <property type="entry name" value="P-loop containing nucleoside triphosphate hydrolases"/>
    <property type="match status" value="1"/>
</dbReference>
<dbReference type="PANTHER" id="PTHR36451">
    <property type="entry name" value="PAPS-DEPENDENT SULFOTRANSFERASE STF3"/>
    <property type="match status" value="1"/>
</dbReference>
<sequence length="420" mass="48216">MLRSLTMTARLPFAVRAINGAFSLTGPVGRRIARLNPDKLMQSAQRSTGLTNFGSDYFRAPLVRLCQSLEEDAHLNALGRMIARQDILRLLSNRLRFVDLLERHPEINDTPIEQPIFILGMPRTGTTSLHELVALDPQFRVPMSWEVAYPFPPPDSATYRSDPRIAEVDAELANIDRLLPDFKYMHPMGAELPQECVGLFAYDFTSMIFDVQFRVAQYQEWLLQEDMSEVFKNHRRWLQILQWKCPADTWVLKSPQYLWNIEDMLREYPDARIVQTHRDPVRVAMSIGSLTATLRELSSNKVDLTEVTQEYADLLHYGVGKTMSVRQRGLLSAERAYDVQFKDFRQDPLAVVATIYDQFGYELSADVRERMAAFLAAGHESKRHGQHGYTLADSGLDLDFERERFADYQNAYGIALEEVS</sequence>
<accession>A0AAP8ME68</accession>
<dbReference type="AlphaFoldDB" id="A0AAP8ME68"/>
<comment type="caution">
    <text evidence="1">The sequence shown here is derived from an EMBL/GenBank/DDBJ whole genome shotgun (WGS) entry which is preliminary data.</text>
</comment>
<dbReference type="PANTHER" id="PTHR36451:SF1">
    <property type="entry name" value="OMEGA-HYDROXY-BETA-DIHYDROMENAQUINONE-9 SULFOTRANSFERASE STF3"/>
    <property type="match status" value="1"/>
</dbReference>
<evidence type="ECO:0000313" key="1">
    <source>
        <dbReference type="EMBL" id="PLW86157.1"/>
    </source>
</evidence>
<dbReference type="Gene3D" id="3.40.50.300">
    <property type="entry name" value="P-loop containing nucleotide triphosphate hydrolases"/>
    <property type="match status" value="1"/>
</dbReference>
<keyword evidence="2" id="KW-1185">Reference proteome</keyword>
<dbReference type="InterPro" id="IPR052736">
    <property type="entry name" value="Stf3_sulfotransferase"/>
</dbReference>
<reference evidence="1 2" key="1">
    <citation type="submission" date="2018-01" db="EMBL/GenBank/DDBJ databases">
        <title>The draft genome sequence of Halioglobus japonicus S1-36.</title>
        <authorList>
            <person name="Du Z.-J."/>
            <person name="Shi M.-J."/>
        </authorList>
    </citation>
    <scope>NUCLEOTIDE SEQUENCE [LARGE SCALE GENOMIC DNA]</scope>
    <source>
        <strain evidence="1 2">S1-36</strain>
    </source>
</reference>
<dbReference type="EMBL" id="PKUR01000002">
    <property type="protein sequence ID" value="PLW86157.1"/>
    <property type="molecule type" value="Genomic_DNA"/>
</dbReference>
<protein>
    <submittedName>
        <fullName evidence="1">Sulfotransferase</fullName>
    </submittedName>
</protein>
<dbReference type="Pfam" id="PF13469">
    <property type="entry name" value="Sulfotransfer_3"/>
    <property type="match status" value="1"/>
</dbReference>
<dbReference type="Proteomes" id="UP000235162">
    <property type="component" value="Unassembled WGS sequence"/>
</dbReference>